<evidence type="ECO:0000313" key="2">
    <source>
        <dbReference type="Proteomes" id="UP001516023"/>
    </source>
</evidence>
<dbReference type="Proteomes" id="UP001516023">
    <property type="component" value="Unassembled WGS sequence"/>
</dbReference>
<dbReference type="PANTHER" id="PTHR33835:SF1">
    <property type="entry name" value="METALLO-BETA-LACTAMASE DOMAIN-CONTAINING PROTEIN"/>
    <property type="match status" value="1"/>
</dbReference>
<dbReference type="EMBL" id="JABMIG020000032">
    <property type="protein sequence ID" value="KAL3800438.1"/>
    <property type="molecule type" value="Genomic_DNA"/>
</dbReference>
<sequence length="242" mass="27425">MNEFAENVWTVEGPCVDFYGCPYPTRMVVVHLQQSHEGDTNNGCAWIWSPVSLSDELAREVEEKAGPVKFIVSPNKIHHIFLKMWAERFPNATVYASPGLEKRGGGVADGVKFNARFGKDEPKPPFSDEIDSVIVSGSYLMDEVEFYHRASKTAIICDFIQRFPEESVTGWKGMLMKLNGVTGEDGSTPREWRFSFWPFGKDELKRCRDSMFAWNAERMIVAHGTCVKSDATKVMKRALAWI</sequence>
<dbReference type="Pfam" id="PF14234">
    <property type="entry name" value="DUF4336"/>
    <property type="match status" value="1"/>
</dbReference>
<accession>A0ABD3QIX7</accession>
<proteinExistence type="predicted"/>
<protein>
    <recommendedName>
        <fullName evidence="3">DUF4336 domain-containing protein</fullName>
    </recommendedName>
</protein>
<name>A0ABD3QIX7_9STRA</name>
<dbReference type="InterPro" id="IPR025638">
    <property type="entry name" value="DUF4336"/>
</dbReference>
<keyword evidence="2" id="KW-1185">Reference proteome</keyword>
<dbReference type="InterPro" id="IPR036866">
    <property type="entry name" value="RibonucZ/Hydroxyglut_hydro"/>
</dbReference>
<comment type="caution">
    <text evidence="1">The sequence shown here is derived from an EMBL/GenBank/DDBJ whole genome shotgun (WGS) entry which is preliminary data.</text>
</comment>
<organism evidence="1 2">
    <name type="scientific">Cyclotella cryptica</name>
    <dbReference type="NCBI Taxonomy" id="29204"/>
    <lineage>
        <taxon>Eukaryota</taxon>
        <taxon>Sar</taxon>
        <taxon>Stramenopiles</taxon>
        <taxon>Ochrophyta</taxon>
        <taxon>Bacillariophyta</taxon>
        <taxon>Coscinodiscophyceae</taxon>
        <taxon>Thalassiosirophycidae</taxon>
        <taxon>Stephanodiscales</taxon>
        <taxon>Stephanodiscaceae</taxon>
        <taxon>Cyclotella</taxon>
    </lineage>
</organism>
<dbReference type="AlphaFoldDB" id="A0ABD3QIX7"/>
<gene>
    <name evidence="1" type="ORF">HJC23_011675</name>
</gene>
<reference evidence="1 2" key="1">
    <citation type="journal article" date="2020" name="G3 (Bethesda)">
        <title>Improved Reference Genome for Cyclotella cryptica CCMP332, a Model for Cell Wall Morphogenesis, Salinity Adaptation, and Lipid Production in Diatoms (Bacillariophyta).</title>
        <authorList>
            <person name="Roberts W.R."/>
            <person name="Downey K.M."/>
            <person name="Ruck E.C."/>
            <person name="Traller J.C."/>
            <person name="Alverson A.J."/>
        </authorList>
    </citation>
    <scope>NUCLEOTIDE SEQUENCE [LARGE SCALE GENOMIC DNA]</scope>
    <source>
        <strain evidence="1 2">CCMP332</strain>
    </source>
</reference>
<evidence type="ECO:0000313" key="1">
    <source>
        <dbReference type="EMBL" id="KAL3800438.1"/>
    </source>
</evidence>
<evidence type="ECO:0008006" key="3">
    <source>
        <dbReference type="Google" id="ProtNLM"/>
    </source>
</evidence>
<dbReference type="SUPFAM" id="SSF56281">
    <property type="entry name" value="Metallo-hydrolase/oxidoreductase"/>
    <property type="match status" value="1"/>
</dbReference>
<dbReference type="PANTHER" id="PTHR33835">
    <property type="entry name" value="YALI0C07656P"/>
    <property type="match status" value="1"/>
</dbReference>